<accession>A0AAD9AUG8</accession>
<proteinExistence type="predicted"/>
<evidence type="ECO:0000256" key="1">
    <source>
        <dbReference type="SAM" id="MobiDB-lite"/>
    </source>
</evidence>
<organism evidence="2 3">
    <name type="scientific">Colletotrichum chrysophilum</name>
    <dbReference type="NCBI Taxonomy" id="1836956"/>
    <lineage>
        <taxon>Eukaryota</taxon>
        <taxon>Fungi</taxon>
        <taxon>Dikarya</taxon>
        <taxon>Ascomycota</taxon>
        <taxon>Pezizomycotina</taxon>
        <taxon>Sordariomycetes</taxon>
        <taxon>Hypocreomycetidae</taxon>
        <taxon>Glomerellales</taxon>
        <taxon>Glomerellaceae</taxon>
        <taxon>Colletotrichum</taxon>
        <taxon>Colletotrichum gloeosporioides species complex</taxon>
    </lineage>
</organism>
<dbReference type="EMBL" id="JAQOWY010000031">
    <property type="protein sequence ID" value="KAK1854801.1"/>
    <property type="molecule type" value="Genomic_DNA"/>
</dbReference>
<comment type="caution">
    <text evidence="2">The sequence shown here is derived from an EMBL/GenBank/DDBJ whole genome shotgun (WGS) entry which is preliminary data.</text>
</comment>
<protein>
    <submittedName>
        <fullName evidence="2">Uncharacterized protein</fullName>
    </submittedName>
</protein>
<dbReference type="AlphaFoldDB" id="A0AAD9AUG8"/>
<sequence length="107" mass="11344">MQAILLQHSVKHPSPPEPHVTTSRRHDVTAIIQSSPSHLSSPGPPSAGQCPVAGSSVATTASKCCPTFHCQHPKVDSRKLRPPRQPLPNLAAKSLGFSPACIHKPSH</sequence>
<reference evidence="2" key="1">
    <citation type="submission" date="2023-01" db="EMBL/GenBank/DDBJ databases">
        <title>Colletotrichum chrysophilum M932 genome sequence.</title>
        <authorList>
            <person name="Baroncelli R."/>
        </authorList>
    </citation>
    <scope>NUCLEOTIDE SEQUENCE</scope>
    <source>
        <strain evidence="2">M932</strain>
    </source>
</reference>
<keyword evidence="3" id="KW-1185">Reference proteome</keyword>
<name>A0AAD9AUG8_9PEZI</name>
<evidence type="ECO:0000313" key="3">
    <source>
        <dbReference type="Proteomes" id="UP001243330"/>
    </source>
</evidence>
<feature type="region of interest" description="Disordered" evidence="1">
    <location>
        <begin position="72"/>
        <end position="92"/>
    </location>
</feature>
<dbReference type="Proteomes" id="UP001243330">
    <property type="component" value="Unassembled WGS sequence"/>
</dbReference>
<gene>
    <name evidence="2" type="ORF">CCHR01_02612</name>
</gene>
<evidence type="ECO:0000313" key="2">
    <source>
        <dbReference type="EMBL" id="KAK1854801.1"/>
    </source>
</evidence>
<feature type="region of interest" description="Disordered" evidence="1">
    <location>
        <begin position="1"/>
        <end position="53"/>
    </location>
</feature>